<organism evidence="2 3">
    <name type="scientific">Ciona savignyi</name>
    <name type="common">Pacific transparent sea squirt</name>
    <dbReference type="NCBI Taxonomy" id="51511"/>
    <lineage>
        <taxon>Eukaryota</taxon>
        <taxon>Metazoa</taxon>
        <taxon>Chordata</taxon>
        <taxon>Tunicata</taxon>
        <taxon>Ascidiacea</taxon>
        <taxon>Phlebobranchia</taxon>
        <taxon>Cionidae</taxon>
        <taxon>Ciona</taxon>
    </lineage>
</organism>
<dbReference type="GO" id="GO:0012505">
    <property type="term" value="C:endomembrane system"/>
    <property type="evidence" value="ECO:0007669"/>
    <property type="project" value="TreeGrafter"/>
</dbReference>
<reference evidence="2" key="3">
    <citation type="submission" date="2025-09" db="UniProtKB">
        <authorList>
            <consortium name="Ensembl"/>
        </authorList>
    </citation>
    <scope>IDENTIFICATION</scope>
</reference>
<dbReference type="GO" id="GO:0140284">
    <property type="term" value="C:endoplasmic reticulum-endosome membrane contact site"/>
    <property type="evidence" value="ECO:0007669"/>
    <property type="project" value="TreeGrafter"/>
</dbReference>
<dbReference type="CDD" id="cd00170">
    <property type="entry name" value="SEC14"/>
    <property type="match status" value="1"/>
</dbReference>
<dbReference type="HOGENOM" id="CLU_1668795_0_0_1"/>
<dbReference type="PROSITE" id="PS50191">
    <property type="entry name" value="CRAL_TRIO"/>
    <property type="match status" value="1"/>
</dbReference>
<name>H2YJZ6_CIOSA</name>
<dbReference type="InterPro" id="IPR036865">
    <property type="entry name" value="CRAL-TRIO_dom_sf"/>
</dbReference>
<proteinExistence type="predicted"/>
<dbReference type="PANTHER" id="PTHR46384:SF1">
    <property type="entry name" value="MOTILE SPERM DOMAIN-CONTAINING PROTEIN 2"/>
    <property type="match status" value="1"/>
</dbReference>
<dbReference type="eggNOG" id="KOG1471">
    <property type="taxonomic scope" value="Eukaryota"/>
</dbReference>
<accession>H2YJZ6</accession>
<dbReference type="PANTHER" id="PTHR46384">
    <property type="entry name" value="MOTILE SPERM DOMAIN-CONTAINING PROTEIN 2"/>
    <property type="match status" value="1"/>
</dbReference>
<reference evidence="3" key="1">
    <citation type="submission" date="2003-08" db="EMBL/GenBank/DDBJ databases">
        <authorList>
            <person name="Birren B."/>
            <person name="Nusbaum C."/>
            <person name="Abebe A."/>
            <person name="Abouelleil A."/>
            <person name="Adekoya E."/>
            <person name="Ait-zahra M."/>
            <person name="Allen N."/>
            <person name="Allen T."/>
            <person name="An P."/>
            <person name="Anderson M."/>
            <person name="Anderson S."/>
            <person name="Arachchi H."/>
            <person name="Armbruster J."/>
            <person name="Bachantsang P."/>
            <person name="Baldwin J."/>
            <person name="Barry A."/>
            <person name="Bayul T."/>
            <person name="Blitshsteyn B."/>
            <person name="Bloom T."/>
            <person name="Blye J."/>
            <person name="Boguslavskiy L."/>
            <person name="Borowsky M."/>
            <person name="Boukhgalter B."/>
            <person name="Brunache A."/>
            <person name="Butler J."/>
            <person name="Calixte N."/>
            <person name="Calvo S."/>
            <person name="Camarata J."/>
            <person name="Campo K."/>
            <person name="Chang J."/>
            <person name="Cheshatsang Y."/>
            <person name="Citroen M."/>
            <person name="Collymore A."/>
            <person name="Considine T."/>
            <person name="Cook A."/>
            <person name="Cooke P."/>
            <person name="Corum B."/>
            <person name="Cuomo C."/>
            <person name="David R."/>
            <person name="Dawoe T."/>
            <person name="Degray S."/>
            <person name="Dodge S."/>
            <person name="Dooley K."/>
            <person name="Dorje P."/>
            <person name="Dorjee K."/>
            <person name="Dorris L."/>
            <person name="Duffey N."/>
            <person name="Dupes A."/>
            <person name="Elkins T."/>
            <person name="Engels R."/>
            <person name="Erickson J."/>
            <person name="Farina A."/>
            <person name="Faro S."/>
            <person name="Ferreira P."/>
            <person name="Fischer H."/>
            <person name="Fitzgerald M."/>
            <person name="Foley K."/>
            <person name="Gage D."/>
            <person name="Galagan J."/>
            <person name="Gearin G."/>
            <person name="Gnerre S."/>
            <person name="Gnirke A."/>
            <person name="Goyette A."/>
            <person name="Graham J."/>
            <person name="Grandbois E."/>
            <person name="Gyaltsen K."/>
            <person name="Hafez N."/>
            <person name="Hagopian D."/>
            <person name="Hagos B."/>
            <person name="Hall J."/>
            <person name="Hatcher B."/>
            <person name="Heller A."/>
            <person name="Higgins H."/>
            <person name="Honan T."/>
            <person name="Horn A."/>
            <person name="Houde N."/>
            <person name="Hughes L."/>
            <person name="Hulme W."/>
            <person name="Husby E."/>
            <person name="Iliev I."/>
            <person name="Jaffe D."/>
            <person name="Jones C."/>
            <person name="Kamal M."/>
            <person name="Kamat A."/>
            <person name="Kamvysselis M."/>
            <person name="Karlsson E."/>
            <person name="Kells C."/>
            <person name="Kieu A."/>
            <person name="Kisner P."/>
            <person name="Kodira C."/>
            <person name="Kulbokas E."/>
            <person name="Labutti K."/>
            <person name="Lama D."/>
            <person name="Landers T."/>
            <person name="Leger J."/>
            <person name="Levine S."/>
            <person name="Lewis D."/>
            <person name="Lewis T."/>
            <person name="Lindblad-toh K."/>
            <person name="Liu X."/>
            <person name="Lokyitsang T."/>
            <person name="Lokyitsang Y."/>
            <person name="Lucien O."/>
            <person name="Lui A."/>
            <person name="Ma L.J."/>
            <person name="Mabbitt R."/>
            <person name="Macdonald J."/>
            <person name="Maclean C."/>
            <person name="Major J."/>
            <person name="Manning J."/>
            <person name="Marabella R."/>
            <person name="Maru K."/>
            <person name="Matthews C."/>
            <person name="Mauceli E."/>
            <person name="Mccarthy M."/>
            <person name="Mcdonough S."/>
            <person name="Mcghee T."/>
            <person name="Meldrim J."/>
            <person name="Meneus L."/>
            <person name="Mesirov J."/>
            <person name="Mihalev A."/>
            <person name="Mihova T."/>
            <person name="Mikkelsen T."/>
            <person name="Mlenga V."/>
            <person name="Moru K."/>
            <person name="Mozes J."/>
            <person name="Mulrain L."/>
            <person name="Munson G."/>
            <person name="Naylor J."/>
            <person name="Newes C."/>
            <person name="Nguyen C."/>
            <person name="Nguyen N."/>
            <person name="Nguyen T."/>
            <person name="Nicol R."/>
            <person name="Nielsen C."/>
            <person name="Nizzari M."/>
            <person name="Norbu C."/>
            <person name="Norbu N."/>
            <person name="O'donnell P."/>
            <person name="Okoawo O."/>
            <person name="O'leary S."/>
            <person name="Omotosho B."/>
            <person name="O'neill K."/>
            <person name="Osman S."/>
            <person name="Parker S."/>
            <person name="Perrin D."/>
            <person name="Phunkhang P."/>
            <person name="Piqani B."/>
            <person name="Purcell S."/>
            <person name="Rachupka T."/>
            <person name="Ramasamy U."/>
            <person name="Rameau R."/>
            <person name="Ray V."/>
            <person name="Raymond C."/>
            <person name="Retta R."/>
            <person name="Richardson S."/>
            <person name="Rise C."/>
            <person name="Rodriguez J."/>
            <person name="Rogers J."/>
            <person name="Rogov P."/>
            <person name="Rutman M."/>
            <person name="Schupbach R."/>
            <person name="Seaman C."/>
            <person name="Settipalli S."/>
            <person name="Sharpe T."/>
            <person name="Sheridan J."/>
            <person name="Sherpa N."/>
            <person name="Shi J."/>
            <person name="Smirnov S."/>
            <person name="Smith C."/>
            <person name="Sougnez C."/>
            <person name="Spencer B."/>
            <person name="Stalker J."/>
            <person name="Stange-thomann N."/>
            <person name="Stavropoulos S."/>
            <person name="Stetson K."/>
            <person name="Stone C."/>
            <person name="Stone S."/>
            <person name="Stubbs M."/>
            <person name="Talamas J."/>
            <person name="Tchuinga P."/>
            <person name="Tenzing P."/>
            <person name="Tesfaye S."/>
            <person name="Theodore J."/>
            <person name="Thoulutsang Y."/>
            <person name="Topham K."/>
            <person name="Towey S."/>
            <person name="Tsamla T."/>
            <person name="Tsomo N."/>
            <person name="Vallee D."/>
            <person name="Vassiliev H."/>
            <person name="Venkataraman V."/>
            <person name="Vinson J."/>
            <person name="Vo A."/>
            <person name="Wade C."/>
            <person name="Wang S."/>
            <person name="Wangchuk T."/>
            <person name="Wangdi T."/>
            <person name="Whittaker C."/>
            <person name="Wilkinson J."/>
            <person name="Wu Y."/>
            <person name="Wyman D."/>
            <person name="Yadav S."/>
            <person name="Yang S."/>
            <person name="Yang X."/>
            <person name="Yeager S."/>
            <person name="Yee E."/>
            <person name="Young G."/>
            <person name="Zainoun J."/>
            <person name="Zembeck L."/>
            <person name="Zimmer A."/>
            <person name="Zody M."/>
            <person name="Lander E."/>
        </authorList>
    </citation>
    <scope>NUCLEOTIDE SEQUENCE [LARGE SCALE GENOMIC DNA]</scope>
</reference>
<dbReference type="OMA" id="ANDAMKC"/>
<protein>
    <recommendedName>
        <fullName evidence="1">CRAL-TRIO domain-containing protein</fullName>
    </recommendedName>
</protein>
<dbReference type="AlphaFoldDB" id="H2YJZ6"/>
<reference evidence="2" key="2">
    <citation type="submission" date="2025-08" db="UniProtKB">
        <authorList>
            <consortium name="Ensembl"/>
        </authorList>
    </citation>
    <scope>IDENTIFICATION</scope>
</reference>
<evidence type="ECO:0000313" key="2">
    <source>
        <dbReference type="Ensembl" id="ENSCSAVP00000005645.1"/>
    </source>
</evidence>
<dbReference type="Pfam" id="PF00650">
    <property type="entry name" value="CRAL_TRIO"/>
    <property type="match status" value="1"/>
</dbReference>
<dbReference type="STRING" id="51511.ENSCSAVP00000005645"/>
<dbReference type="Gene3D" id="3.40.525.10">
    <property type="entry name" value="CRAL-TRIO lipid binding domain"/>
    <property type="match status" value="1"/>
</dbReference>
<dbReference type="SMART" id="SM00516">
    <property type="entry name" value="SEC14"/>
    <property type="match status" value="1"/>
</dbReference>
<dbReference type="Proteomes" id="UP000007875">
    <property type="component" value="Unassembled WGS sequence"/>
</dbReference>
<dbReference type="GeneTree" id="ENSGT00390000016713"/>
<dbReference type="InterPro" id="IPR053012">
    <property type="entry name" value="ER-organelle_contact"/>
</dbReference>
<evidence type="ECO:0000313" key="3">
    <source>
        <dbReference type="Proteomes" id="UP000007875"/>
    </source>
</evidence>
<dbReference type="SUPFAM" id="SSF52087">
    <property type="entry name" value="CRAL/TRIO domain"/>
    <property type="match status" value="1"/>
</dbReference>
<evidence type="ECO:0000259" key="1">
    <source>
        <dbReference type="PROSITE" id="PS50191"/>
    </source>
</evidence>
<dbReference type="InterPro" id="IPR001251">
    <property type="entry name" value="CRAL-TRIO_dom"/>
</dbReference>
<feature type="domain" description="CRAL-TRIO" evidence="1">
    <location>
        <begin position="13"/>
        <end position="151"/>
    </location>
</feature>
<dbReference type="Ensembl" id="ENSCSAVT00000005720.1">
    <property type="protein sequence ID" value="ENSCSAVP00000005645.1"/>
    <property type="gene ID" value="ENSCSAVG00000003363.1"/>
</dbReference>
<sequence length="158" mass="18690">MEMMQAGIICCHGKAVDDTRLVYFMVRKQTKDMKSKVQRLICLWLERIQRAEPGKHITFVLDVSKSSLANVDLGGIRFLLACFTTYFPDMLEKILILEMPWIMNTIWKVVKQWMTEEQRKRTLFCSFKDVKQYIDEENCLKYMGGKDDWEYTYPPLPG</sequence>
<keyword evidence="3" id="KW-1185">Reference proteome</keyword>
<dbReference type="InParanoid" id="H2YJZ6"/>